<comment type="caution">
    <text evidence="1">The sequence shown here is derived from an EMBL/GenBank/DDBJ whole genome shotgun (WGS) entry which is preliminary data.</text>
</comment>
<keyword evidence="1" id="KW-0496">Mitochondrion</keyword>
<geneLocation type="mitochondrion" evidence="1"/>
<dbReference type="AlphaFoldDB" id="A0A117NJ40"/>
<proteinExistence type="predicted"/>
<evidence type="ECO:0000313" key="1">
    <source>
        <dbReference type="EMBL" id="KUM50870.1"/>
    </source>
</evidence>
<sequence>MQLIEQFIMQFISLQPKTYYMVISVPFMATLPTRWYQKTP</sequence>
<gene>
    <name evidence="1" type="ORF">ABT39_MTgene716</name>
</gene>
<protein>
    <submittedName>
        <fullName evidence="1">Uncharacterized protein</fullName>
    </submittedName>
</protein>
<dbReference type="EMBL" id="LKAM01000001">
    <property type="protein sequence ID" value="KUM50870.1"/>
    <property type="molecule type" value="Genomic_DNA"/>
</dbReference>
<accession>A0A117NJ40</accession>
<name>A0A117NJ40_PICGL</name>
<organism evidence="1">
    <name type="scientific">Picea glauca</name>
    <name type="common">White spruce</name>
    <name type="synonym">Pinus glauca</name>
    <dbReference type="NCBI Taxonomy" id="3330"/>
    <lineage>
        <taxon>Eukaryota</taxon>
        <taxon>Viridiplantae</taxon>
        <taxon>Streptophyta</taxon>
        <taxon>Embryophyta</taxon>
        <taxon>Tracheophyta</taxon>
        <taxon>Spermatophyta</taxon>
        <taxon>Pinopsida</taxon>
        <taxon>Pinidae</taxon>
        <taxon>Conifers I</taxon>
        <taxon>Pinales</taxon>
        <taxon>Pinaceae</taxon>
        <taxon>Picea</taxon>
    </lineage>
</organism>
<reference evidence="1" key="1">
    <citation type="journal article" date="2015" name="Genome Biol. Evol.">
        <title>Organellar Genomes of White Spruce (Picea glauca): Assembly and Annotation.</title>
        <authorList>
            <person name="Jackman S.D."/>
            <person name="Warren R.L."/>
            <person name="Gibb E.A."/>
            <person name="Vandervalk B.P."/>
            <person name="Mohamadi H."/>
            <person name="Chu J."/>
            <person name="Raymond A."/>
            <person name="Pleasance S."/>
            <person name="Coope R."/>
            <person name="Wildung M.R."/>
            <person name="Ritland C.E."/>
            <person name="Bousquet J."/>
            <person name="Jones S.J."/>
            <person name="Bohlmann J."/>
            <person name="Birol I."/>
        </authorList>
    </citation>
    <scope>NUCLEOTIDE SEQUENCE [LARGE SCALE GENOMIC DNA]</scope>
    <source>
        <tissue evidence="1">Flushing bud</tissue>
    </source>
</reference>